<comment type="similarity">
    <text evidence="1">Belongs to the sigma-70 factor family. ECF subfamily.</text>
</comment>
<dbReference type="EMBL" id="FMCV01000007">
    <property type="protein sequence ID" value="SCF05939.1"/>
    <property type="molecule type" value="Genomic_DNA"/>
</dbReference>
<proteinExistence type="inferred from homology"/>
<reference evidence="9" key="1">
    <citation type="submission" date="2016-06" db="EMBL/GenBank/DDBJ databases">
        <authorList>
            <person name="Varghese N."/>
        </authorList>
    </citation>
    <scope>NUCLEOTIDE SEQUENCE [LARGE SCALE GENOMIC DNA]</scope>
    <source>
        <strain evidence="9">DSM 45555</strain>
    </source>
</reference>
<gene>
    <name evidence="8" type="ORF">GA0070215_10739</name>
</gene>
<evidence type="ECO:0000259" key="6">
    <source>
        <dbReference type="Pfam" id="PF04542"/>
    </source>
</evidence>
<dbReference type="GO" id="GO:0003677">
    <property type="term" value="F:DNA binding"/>
    <property type="evidence" value="ECO:0007669"/>
    <property type="project" value="UniProtKB-KW"/>
</dbReference>
<dbReference type="Proteomes" id="UP000198551">
    <property type="component" value="Unassembled WGS sequence"/>
</dbReference>
<evidence type="ECO:0000313" key="9">
    <source>
        <dbReference type="Proteomes" id="UP000198551"/>
    </source>
</evidence>
<accession>A0A1C4XBN8</accession>
<evidence type="ECO:0000313" key="8">
    <source>
        <dbReference type="EMBL" id="SCF05939.1"/>
    </source>
</evidence>
<dbReference type="GO" id="GO:0006352">
    <property type="term" value="P:DNA-templated transcription initiation"/>
    <property type="evidence" value="ECO:0007669"/>
    <property type="project" value="InterPro"/>
</dbReference>
<sequence>MSEGRAGQTGLTSPSGAGCLILPAKGHMRSTEEFDDFYASSSRRVLGQVYAMVGNRADAEDAVAEAYLRAWDRWSAVRDCDSPEAWVRRVAYRIAVSAWRKAVNRMRAHHRETVDDHVAAINPDHVVVVQALRLIPAEQRRVIVLHHLVGLSVAEIAAETGRSANTVKTWLVRGRRALAGHLTGNGHCVGHDA</sequence>
<dbReference type="InterPro" id="IPR013325">
    <property type="entry name" value="RNA_pol_sigma_r2"/>
</dbReference>
<dbReference type="InterPro" id="IPR007627">
    <property type="entry name" value="RNA_pol_sigma70_r2"/>
</dbReference>
<dbReference type="Gene3D" id="1.10.1740.10">
    <property type="match status" value="1"/>
</dbReference>
<keyword evidence="2" id="KW-0805">Transcription regulation</keyword>
<feature type="domain" description="RNA polymerase sigma factor 70 region 4 type 2" evidence="7">
    <location>
        <begin position="128"/>
        <end position="178"/>
    </location>
</feature>
<dbReference type="Pfam" id="PF04542">
    <property type="entry name" value="Sigma70_r2"/>
    <property type="match status" value="1"/>
</dbReference>
<name>A0A1C4XBN8_9ACTN</name>
<dbReference type="InterPro" id="IPR014284">
    <property type="entry name" value="RNA_pol_sigma-70_dom"/>
</dbReference>
<dbReference type="Pfam" id="PF08281">
    <property type="entry name" value="Sigma70_r4_2"/>
    <property type="match status" value="1"/>
</dbReference>
<evidence type="ECO:0000256" key="4">
    <source>
        <dbReference type="ARBA" id="ARBA00023125"/>
    </source>
</evidence>
<dbReference type="CDD" id="cd06171">
    <property type="entry name" value="Sigma70_r4"/>
    <property type="match status" value="1"/>
</dbReference>
<keyword evidence="4" id="KW-0238">DNA-binding</keyword>
<dbReference type="Gene3D" id="1.10.10.10">
    <property type="entry name" value="Winged helix-like DNA-binding domain superfamily/Winged helix DNA-binding domain"/>
    <property type="match status" value="1"/>
</dbReference>
<dbReference type="InterPro" id="IPR036388">
    <property type="entry name" value="WH-like_DNA-bd_sf"/>
</dbReference>
<dbReference type="PANTHER" id="PTHR43133:SF50">
    <property type="entry name" value="ECF RNA POLYMERASE SIGMA FACTOR SIGM"/>
    <property type="match status" value="1"/>
</dbReference>
<dbReference type="SUPFAM" id="SSF88659">
    <property type="entry name" value="Sigma3 and sigma4 domains of RNA polymerase sigma factors"/>
    <property type="match status" value="1"/>
</dbReference>
<dbReference type="AlphaFoldDB" id="A0A1C4XBN8"/>
<dbReference type="PANTHER" id="PTHR43133">
    <property type="entry name" value="RNA POLYMERASE ECF-TYPE SIGMA FACTO"/>
    <property type="match status" value="1"/>
</dbReference>
<evidence type="ECO:0000256" key="3">
    <source>
        <dbReference type="ARBA" id="ARBA00023082"/>
    </source>
</evidence>
<evidence type="ECO:0000256" key="2">
    <source>
        <dbReference type="ARBA" id="ARBA00023015"/>
    </source>
</evidence>
<dbReference type="PROSITE" id="PS51257">
    <property type="entry name" value="PROKAR_LIPOPROTEIN"/>
    <property type="match status" value="1"/>
</dbReference>
<evidence type="ECO:0000256" key="5">
    <source>
        <dbReference type="ARBA" id="ARBA00023163"/>
    </source>
</evidence>
<dbReference type="NCBIfam" id="TIGR02937">
    <property type="entry name" value="sigma70-ECF"/>
    <property type="match status" value="1"/>
</dbReference>
<keyword evidence="5" id="KW-0804">Transcription</keyword>
<protein>
    <submittedName>
        <fullName evidence="8">RNA polymerase sigma-70 factor, ECF subfamily</fullName>
    </submittedName>
</protein>
<organism evidence="8 9">
    <name type="scientific">Micromonospora marina</name>
    <dbReference type="NCBI Taxonomy" id="307120"/>
    <lineage>
        <taxon>Bacteria</taxon>
        <taxon>Bacillati</taxon>
        <taxon>Actinomycetota</taxon>
        <taxon>Actinomycetes</taxon>
        <taxon>Micromonosporales</taxon>
        <taxon>Micromonosporaceae</taxon>
        <taxon>Micromonospora</taxon>
    </lineage>
</organism>
<dbReference type="GO" id="GO:0016987">
    <property type="term" value="F:sigma factor activity"/>
    <property type="evidence" value="ECO:0007669"/>
    <property type="project" value="UniProtKB-KW"/>
</dbReference>
<evidence type="ECO:0000259" key="7">
    <source>
        <dbReference type="Pfam" id="PF08281"/>
    </source>
</evidence>
<dbReference type="SUPFAM" id="SSF88946">
    <property type="entry name" value="Sigma2 domain of RNA polymerase sigma factors"/>
    <property type="match status" value="1"/>
</dbReference>
<feature type="domain" description="RNA polymerase sigma-70 region 2" evidence="6">
    <location>
        <begin position="38"/>
        <end position="102"/>
    </location>
</feature>
<dbReference type="InterPro" id="IPR013324">
    <property type="entry name" value="RNA_pol_sigma_r3/r4-like"/>
</dbReference>
<evidence type="ECO:0000256" key="1">
    <source>
        <dbReference type="ARBA" id="ARBA00010641"/>
    </source>
</evidence>
<keyword evidence="9" id="KW-1185">Reference proteome</keyword>
<keyword evidence="3" id="KW-0731">Sigma factor</keyword>
<dbReference type="InterPro" id="IPR039425">
    <property type="entry name" value="RNA_pol_sigma-70-like"/>
</dbReference>
<dbReference type="InterPro" id="IPR013249">
    <property type="entry name" value="RNA_pol_sigma70_r4_t2"/>
</dbReference>